<dbReference type="SUPFAM" id="SSF52833">
    <property type="entry name" value="Thioredoxin-like"/>
    <property type="match status" value="1"/>
</dbReference>
<organism evidence="6 7">
    <name type="scientific">Candidatus Alistipes intestinigallinarum</name>
    <dbReference type="NCBI Taxonomy" id="2838440"/>
    <lineage>
        <taxon>Bacteria</taxon>
        <taxon>Pseudomonadati</taxon>
        <taxon>Bacteroidota</taxon>
        <taxon>Bacteroidia</taxon>
        <taxon>Bacteroidales</taxon>
        <taxon>Rikenellaceae</taxon>
        <taxon>Alistipes</taxon>
    </lineage>
</organism>
<proteinExistence type="predicted"/>
<dbReference type="CDD" id="cd02966">
    <property type="entry name" value="TlpA_like_family"/>
    <property type="match status" value="1"/>
</dbReference>
<comment type="subcellular location">
    <subcellularLocation>
        <location evidence="1">Cell envelope</location>
    </subcellularLocation>
</comment>
<dbReference type="GO" id="GO:0016491">
    <property type="term" value="F:oxidoreductase activity"/>
    <property type="evidence" value="ECO:0007669"/>
    <property type="project" value="InterPro"/>
</dbReference>
<dbReference type="Proteomes" id="UP000886844">
    <property type="component" value="Unassembled WGS sequence"/>
</dbReference>
<evidence type="ECO:0000256" key="2">
    <source>
        <dbReference type="ARBA" id="ARBA00022748"/>
    </source>
</evidence>
<dbReference type="EMBL" id="DXDA01000007">
    <property type="protein sequence ID" value="HIY67981.1"/>
    <property type="molecule type" value="Genomic_DNA"/>
</dbReference>
<evidence type="ECO:0000313" key="7">
    <source>
        <dbReference type="Proteomes" id="UP000886844"/>
    </source>
</evidence>
<keyword evidence="4" id="KW-0676">Redox-active center</keyword>
<evidence type="ECO:0000256" key="4">
    <source>
        <dbReference type="ARBA" id="ARBA00023284"/>
    </source>
</evidence>
<dbReference type="InterPro" id="IPR013766">
    <property type="entry name" value="Thioredoxin_domain"/>
</dbReference>
<dbReference type="InterPro" id="IPR036249">
    <property type="entry name" value="Thioredoxin-like_sf"/>
</dbReference>
<dbReference type="GO" id="GO:0017004">
    <property type="term" value="P:cytochrome complex assembly"/>
    <property type="evidence" value="ECO:0007669"/>
    <property type="project" value="UniProtKB-KW"/>
</dbReference>
<accession>A0A9D2CA62</accession>
<keyword evidence="3" id="KW-1015">Disulfide bond</keyword>
<dbReference type="PROSITE" id="PS00194">
    <property type="entry name" value="THIOREDOXIN_1"/>
    <property type="match status" value="1"/>
</dbReference>
<dbReference type="AlphaFoldDB" id="A0A9D2CA62"/>
<evidence type="ECO:0000259" key="5">
    <source>
        <dbReference type="PROSITE" id="PS51352"/>
    </source>
</evidence>
<dbReference type="Gene3D" id="3.40.30.10">
    <property type="entry name" value="Glutaredoxin"/>
    <property type="match status" value="1"/>
</dbReference>
<dbReference type="InterPro" id="IPR000866">
    <property type="entry name" value="AhpC/TSA"/>
</dbReference>
<feature type="domain" description="Thioredoxin" evidence="5">
    <location>
        <begin position="276"/>
        <end position="415"/>
    </location>
</feature>
<dbReference type="PANTHER" id="PTHR42852">
    <property type="entry name" value="THIOL:DISULFIDE INTERCHANGE PROTEIN DSBE"/>
    <property type="match status" value="1"/>
</dbReference>
<dbReference type="GO" id="GO:0016209">
    <property type="term" value="F:antioxidant activity"/>
    <property type="evidence" value="ECO:0007669"/>
    <property type="project" value="InterPro"/>
</dbReference>
<dbReference type="Pfam" id="PF00578">
    <property type="entry name" value="AhpC-TSA"/>
    <property type="match status" value="1"/>
</dbReference>
<reference evidence="6" key="2">
    <citation type="submission" date="2021-04" db="EMBL/GenBank/DDBJ databases">
        <authorList>
            <person name="Gilroy R."/>
        </authorList>
    </citation>
    <scope>NUCLEOTIDE SEQUENCE</scope>
    <source>
        <strain evidence="6">5134</strain>
    </source>
</reference>
<keyword evidence="2" id="KW-0201">Cytochrome c-type biogenesis</keyword>
<reference evidence="6" key="1">
    <citation type="journal article" date="2021" name="PeerJ">
        <title>Extensive microbial diversity within the chicken gut microbiome revealed by metagenomics and culture.</title>
        <authorList>
            <person name="Gilroy R."/>
            <person name="Ravi A."/>
            <person name="Getino M."/>
            <person name="Pursley I."/>
            <person name="Horton D.L."/>
            <person name="Alikhan N.F."/>
            <person name="Baker D."/>
            <person name="Gharbi K."/>
            <person name="Hall N."/>
            <person name="Watson M."/>
            <person name="Adriaenssens E.M."/>
            <person name="Foster-Nyarko E."/>
            <person name="Jarju S."/>
            <person name="Secka A."/>
            <person name="Antonio M."/>
            <person name="Oren A."/>
            <person name="Chaudhuri R.R."/>
            <person name="La Ragione R."/>
            <person name="Hildebrand F."/>
            <person name="Pallen M.J."/>
        </authorList>
    </citation>
    <scope>NUCLEOTIDE SEQUENCE</scope>
    <source>
        <strain evidence="6">5134</strain>
    </source>
</reference>
<sequence>MFDIRASLGAGNPKPGTRKSLRLQKEAQKTFKFQKQKNNMLSKNVMMKKAMKRAMMAGILLTFGASCNTSEGYQITGTLPEIENGTQIELTGIDTSGKDSLLVAGVVTDGNFEIPVNGQCAMACLRIPEVLPRIPFFFEPGVKTYKLEVDAEGSIQVKGGELQEIWNGYSARNSVFDKEKKKIEAAFREAEKRDDLFEKMHHRATYEDLESAQEQFEDSLLMQNDNIVAATIVWLRSRRLVAQHRISEKVALLGPNALQTLPGKAVKALDDQMRRVEEGKIAPNFTQNDPEGKPVSLYEIQAKVKILDFWASWCGPCRAENPNVRRIYEKYKDAGLEIISVSLDTKHENWTQAIRNDRMEWIQTSDLQGWNNAVAKLYGVGSVPTIFVLDKDNRIVAQNLRGKELEDTIRKLLKK</sequence>
<dbReference type="PANTHER" id="PTHR42852:SF6">
    <property type="entry name" value="THIOL:DISULFIDE INTERCHANGE PROTEIN DSBE"/>
    <property type="match status" value="1"/>
</dbReference>
<evidence type="ECO:0000313" key="6">
    <source>
        <dbReference type="EMBL" id="HIY67981.1"/>
    </source>
</evidence>
<dbReference type="InterPro" id="IPR050553">
    <property type="entry name" value="Thioredoxin_ResA/DsbE_sf"/>
</dbReference>
<protein>
    <submittedName>
        <fullName evidence="6">AhpC/TSA family protein</fullName>
    </submittedName>
</protein>
<gene>
    <name evidence="6" type="ORF">H9828_01030</name>
</gene>
<name>A0A9D2CA62_9BACT</name>
<evidence type="ECO:0000256" key="3">
    <source>
        <dbReference type="ARBA" id="ARBA00023157"/>
    </source>
</evidence>
<evidence type="ECO:0000256" key="1">
    <source>
        <dbReference type="ARBA" id="ARBA00004196"/>
    </source>
</evidence>
<dbReference type="InterPro" id="IPR017937">
    <property type="entry name" value="Thioredoxin_CS"/>
</dbReference>
<dbReference type="GO" id="GO:0030313">
    <property type="term" value="C:cell envelope"/>
    <property type="evidence" value="ECO:0007669"/>
    <property type="project" value="UniProtKB-SubCell"/>
</dbReference>
<dbReference type="PROSITE" id="PS51352">
    <property type="entry name" value="THIOREDOXIN_2"/>
    <property type="match status" value="1"/>
</dbReference>
<comment type="caution">
    <text evidence="6">The sequence shown here is derived from an EMBL/GenBank/DDBJ whole genome shotgun (WGS) entry which is preliminary data.</text>
</comment>